<feature type="region of interest" description="Disordered" evidence="2">
    <location>
        <begin position="503"/>
        <end position="536"/>
    </location>
</feature>
<keyword evidence="3" id="KW-0812">Transmembrane</keyword>
<protein>
    <submittedName>
        <fullName evidence="4">Extracellular solute-binding protein family 1</fullName>
    </submittedName>
</protein>
<reference key="3">
    <citation type="submission" date="2010-02" db="EMBL/GenBank/DDBJ databases">
        <title>Complete genome sequence of Thermosphaera aggregans type strain (M11TL).</title>
        <authorList>
            <consortium name="US DOE Joint Genome Institute (JGI-PGF)"/>
            <person name="Spring S."/>
            <person name="Lapidus A."/>
            <person name="Munk C."/>
            <person name="Schroeder M."/>
            <person name="Glavina Del Rio T."/>
            <person name="Tice H."/>
            <person name="Copeland A."/>
            <person name="Cheng J.-F."/>
            <person name="Lucas S."/>
            <person name="Chen F."/>
            <person name="Nolan M."/>
            <person name="Bruce D."/>
            <person name="Goodwin L."/>
            <person name="Pitluck S."/>
            <person name="Ivanova N."/>
            <person name="Mavromatis K."/>
            <person name="Ovchinnikova G."/>
            <person name="Pati A."/>
            <person name="Chen A."/>
            <person name="Palaniappan K."/>
            <person name="Land M."/>
            <person name="Hauser L."/>
            <person name="Chang Y.-J."/>
            <person name="Jeffries C.C."/>
            <person name="Brettin T."/>
            <person name="Detter J.C."/>
            <person name="Tapia R."/>
            <person name="Han C."/>
            <person name="Chain P."/>
            <person name="Heimerl T."/>
            <person name="Weik F."/>
            <person name="Goker M."/>
            <person name="Rachel R."/>
            <person name="Bristow J."/>
            <person name="Eisen J.A."/>
            <person name="Markowitz V."/>
            <person name="Hugenholtz P."/>
            <person name="Kyrpides N.C."/>
            <person name="Klenk H.-P."/>
        </authorList>
    </citation>
    <scope>NUCLEOTIDE SEQUENCE</scope>
    <source>
        <strain>DSM 11486</strain>
    </source>
</reference>
<evidence type="ECO:0000256" key="2">
    <source>
        <dbReference type="SAM" id="MobiDB-lite"/>
    </source>
</evidence>
<organism evidence="4 5">
    <name type="scientific">Thermosphaera aggregans (strain DSM 11486 / M11TL)</name>
    <dbReference type="NCBI Taxonomy" id="633148"/>
    <lineage>
        <taxon>Archaea</taxon>
        <taxon>Thermoproteota</taxon>
        <taxon>Thermoprotei</taxon>
        <taxon>Desulfurococcales</taxon>
        <taxon>Desulfurococcaceae</taxon>
        <taxon>Thermosphaera</taxon>
    </lineage>
</organism>
<evidence type="ECO:0000313" key="4">
    <source>
        <dbReference type="EMBL" id="ADG90789.1"/>
    </source>
</evidence>
<evidence type="ECO:0000256" key="1">
    <source>
        <dbReference type="ARBA" id="ARBA00022729"/>
    </source>
</evidence>
<dbReference type="InterPro" id="IPR006059">
    <property type="entry name" value="SBP"/>
</dbReference>
<dbReference type="Pfam" id="PF13416">
    <property type="entry name" value="SBP_bac_8"/>
    <property type="match status" value="1"/>
</dbReference>
<dbReference type="PANTHER" id="PTHR30006">
    <property type="entry name" value="THIAMINE-BINDING PERIPLASMIC PROTEIN-RELATED"/>
    <property type="match status" value="1"/>
</dbReference>
<dbReference type="Proteomes" id="UP000002376">
    <property type="component" value="Chromosome"/>
</dbReference>
<dbReference type="eggNOG" id="arCOG00221">
    <property type="taxonomic scope" value="Archaea"/>
</dbReference>
<dbReference type="STRING" id="633148.Tagg_0514"/>
<dbReference type="EMBL" id="CP001939">
    <property type="protein sequence ID" value="ADG90789.1"/>
    <property type="molecule type" value="Genomic_DNA"/>
</dbReference>
<name>D5U0Y9_THEAM</name>
<dbReference type="AlphaFoldDB" id="D5U0Y9"/>
<evidence type="ECO:0000313" key="5">
    <source>
        <dbReference type="Proteomes" id="UP000002376"/>
    </source>
</evidence>
<gene>
    <name evidence="4" type="ordered locus">Tagg_0514</name>
</gene>
<dbReference type="SUPFAM" id="SSF53850">
    <property type="entry name" value="Periplasmic binding protein-like II"/>
    <property type="match status" value="1"/>
</dbReference>
<dbReference type="GeneID" id="9165528"/>
<keyword evidence="5" id="KW-1185">Reference proteome</keyword>
<dbReference type="KEGG" id="tag:Tagg_0514"/>
<accession>D5U0Y9</accession>
<feature type="transmembrane region" description="Helical" evidence="3">
    <location>
        <begin position="554"/>
        <end position="574"/>
    </location>
</feature>
<dbReference type="RefSeq" id="WP_013129382.1">
    <property type="nucleotide sequence ID" value="NC_014160.1"/>
</dbReference>
<keyword evidence="1" id="KW-0732">Signal</keyword>
<dbReference type="HOGENOM" id="CLU_032622_0_0_2"/>
<proteinExistence type="predicted"/>
<keyword evidence="3" id="KW-1133">Transmembrane helix</keyword>
<dbReference type="Gene3D" id="3.40.190.10">
    <property type="entry name" value="Periplasmic binding protein-like II"/>
    <property type="match status" value="1"/>
</dbReference>
<evidence type="ECO:0000256" key="3">
    <source>
        <dbReference type="SAM" id="Phobius"/>
    </source>
</evidence>
<reference evidence="4 5" key="1">
    <citation type="journal article" date="2010" name="Stand. Genomic Sci.">
        <title>Complete genome sequence of Thermosphaera aggregans type strain (M11TL).</title>
        <authorList>
            <person name="Spring S."/>
            <person name="Rachel R."/>
            <person name="Lapidus A."/>
            <person name="Davenport K."/>
            <person name="Tice H."/>
            <person name="Copeland A."/>
            <person name="Cheng J.F."/>
            <person name="Lucas S."/>
            <person name="Chen F."/>
            <person name="Nolan M."/>
            <person name="Bruce D."/>
            <person name="Goodwin L."/>
            <person name="Pitluck S."/>
            <person name="Ivanova N."/>
            <person name="Mavromatis K."/>
            <person name="Ovchinnikova G."/>
            <person name="Pati A."/>
            <person name="Chen A."/>
            <person name="Palaniappan K."/>
            <person name="Land M."/>
            <person name="Hauser L."/>
            <person name="Chang Y.J."/>
            <person name="Jeffries C.C."/>
            <person name="Brettin T."/>
            <person name="Detter J.C."/>
            <person name="Tapia R."/>
            <person name="Han C."/>
            <person name="Heimerl T."/>
            <person name="Weikl F."/>
            <person name="Brambilla E."/>
            <person name="Goker M."/>
            <person name="Bristow J."/>
            <person name="Eisen J.A."/>
            <person name="Markowitz V."/>
            <person name="Hugenholtz P."/>
            <person name="Kyrpides N.C."/>
            <person name="Klenk H.P."/>
        </authorList>
    </citation>
    <scope>NUCLEOTIDE SEQUENCE [LARGE SCALE GENOMIC DNA]</scope>
    <source>
        <strain evidence="5">DSM 11486 / M11TL</strain>
    </source>
</reference>
<keyword evidence="3" id="KW-0472">Membrane</keyword>
<reference evidence="5" key="2">
    <citation type="journal article" date="2010" name="Stand. Genomic Sci.">
        <title>Complete genome sequence of Thermosphaera aggregans type strain (M11TLT).</title>
        <authorList>
            <person name="Spring S."/>
            <person name="Rachel R."/>
            <person name="Lapidus A."/>
            <person name="Davenport K."/>
            <person name="Tice H."/>
            <person name="Copeland A."/>
            <person name="Cheng J.-F."/>
            <person name="Lucas S."/>
            <person name="Chen F."/>
            <person name="Nolan M."/>
            <person name="Bruce D."/>
            <person name="Goodwin L."/>
            <person name="Pitluck S."/>
            <person name="Ivanova N."/>
            <person name="Mavromatis K."/>
            <person name="Ovchinnikova G."/>
            <person name="Pati A."/>
            <person name="Chen A."/>
            <person name="Palaniappan K."/>
            <person name="Land M."/>
            <person name="Hauser L."/>
            <person name="Chang Y.-J."/>
            <person name="Jeffries C.C."/>
            <person name="Brettin T."/>
            <person name="Detter J.C."/>
            <person name="Tapia R."/>
            <person name="Han C."/>
            <person name="Heimerl T."/>
            <person name="Weikl F."/>
            <person name="Brambilla E."/>
            <person name="Goker M."/>
            <person name="Bristow J."/>
            <person name="Eisen J.A."/>
            <person name="Markowitz V."/>
            <person name="Hugenholtz P."/>
            <person name="Kyrpides N.C."/>
            <person name="Klenk H.-P."/>
        </authorList>
    </citation>
    <scope>NUCLEOTIDE SEQUENCE [LARGE SCALE GENOMIC DNA]</scope>
    <source>
        <strain evidence="5">DSM 11486 / M11TL</strain>
    </source>
</reference>
<dbReference type="OrthoDB" id="130870at2157"/>
<dbReference type="PANTHER" id="PTHR30006:SF24">
    <property type="entry name" value="SLL0237 PROTEIN"/>
    <property type="match status" value="1"/>
</dbReference>
<sequence length="579" mass="64378">MWNKTFTFISTIFIVLMLLTSATPIVGEWPWGSEGEPYPWLNYLKSLTSDRGIVLRIITRHESSILSLTKQLFLNSPVAQELGINDIQFLYVAAESWPDYITRAKSLGTPIDIAWGGGPTLFNNIYSMGFIQELNGSIHPAHYAILYELSKIPDRIAGAETYRVDESGNIVWIGASVSSFGFTVNKDVLNRYGVPVPQKWADLASPQYARYLPDIHIVGTADPTMSTSNTRIFEIILQAKGWEEGWRILTLLAANAIIYSGSGDVRDAVIRGDIGIGTTIDFYGYMAMNTNPACEYIIPTNESIVNADPIALLKDSRYPVHAAAFIAWVLSEFGGQQVWLDREINRLPVNPRVFDTPGGQQRPDLYQALQNIQQAGGIVFNETLSTQWVDAVVNYFKATLVNAHDDLTPAWAQIANAYLQGRISKDWYEYLVWYISKPLVFTDPLTNETVTFSLEYAIKINPYMNQSSILSTLRRTWEDLSRQRYREALNLLQQALNGAPVPTITPTTTPFTETSPTETPTTTPGTTIPTAPTDTTVTTTITTSPTQQETGGGVPFSVIILVAVVAVIVAYFFLRGRKV</sequence>